<dbReference type="InterPro" id="IPR007581">
    <property type="entry name" value="Endonuclease-V"/>
</dbReference>
<dbReference type="OrthoDB" id="2593273at2"/>
<gene>
    <name evidence="1" type="ORF">D187_006121</name>
</gene>
<dbReference type="Pfam" id="PF04493">
    <property type="entry name" value="Endonuclease_5"/>
    <property type="match status" value="1"/>
</dbReference>
<keyword evidence="2" id="KW-1185">Reference proteome</keyword>
<dbReference type="EMBL" id="ANAH02000005">
    <property type="protein sequence ID" value="EPX63712.1"/>
    <property type="molecule type" value="Genomic_DNA"/>
</dbReference>
<reference evidence="1" key="1">
    <citation type="submission" date="2013-05" db="EMBL/GenBank/DDBJ databases">
        <title>Genome assembly of Cystobacter fuscus DSM 2262.</title>
        <authorList>
            <person name="Sharma G."/>
            <person name="Khatri I."/>
            <person name="Kaur C."/>
            <person name="Mayilraj S."/>
            <person name="Subramanian S."/>
        </authorList>
    </citation>
    <scope>NUCLEOTIDE SEQUENCE [LARGE SCALE GENOMIC DNA]</scope>
    <source>
        <strain evidence="1">DSM 2262</strain>
    </source>
</reference>
<protein>
    <submittedName>
        <fullName evidence="1">Uncharacterized protein</fullName>
    </submittedName>
</protein>
<dbReference type="Gene3D" id="3.30.2170.10">
    <property type="entry name" value="archaeoglobus fulgidus dsm 4304 superfamily"/>
    <property type="match status" value="1"/>
</dbReference>
<dbReference type="AlphaFoldDB" id="S9PMN4"/>
<sequence length="142" mass="15797">MGTDEERQHGLLACVDVHYQEHETRGALLLFADWAATASTEQRLVHLPAAAEYQPGHFYERELPVLLALLSQVDQPLVTVLIDGYVWLGSSAEKGLGAHLYEALDRRVPGMEPAVAAERVRTMHGPYRVPTLLKDVDRLSRG</sequence>
<dbReference type="RefSeq" id="WP_002625150.1">
    <property type="nucleotide sequence ID" value="NZ_ANAH02000005.1"/>
</dbReference>
<dbReference type="Proteomes" id="UP000011682">
    <property type="component" value="Unassembled WGS sequence"/>
</dbReference>
<dbReference type="GO" id="GO:0006281">
    <property type="term" value="P:DNA repair"/>
    <property type="evidence" value="ECO:0007669"/>
    <property type="project" value="InterPro"/>
</dbReference>
<comment type="caution">
    <text evidence="1">The sequence shown here is derived from an EMBL/GenBank/DDBJ whole genome shotgun (WGS) entry which is preliminary data.</text>
</comment>
<evidence type="ECO:0000313" key="2">
    <source>
        <dbReference type="Proteomes" id="UP000011682"/>
    </source>
</evidence>
<dbReference type="eggNOG" id="COG1515">
    <property type="taxonomic scope" value="Bacteria"/>
</dbReference>
<accession>S9PMN4</accession>
<name>S9PMN4_CYSF2</name>
<dbReference type="GO" id="GO:0004519">
    <property type="term" value="F:endonuclease activity"/>
    <property type="evidence" value="ECO:0007669"/>
    <property type="project" value="InterPro"/>
</dbReference>
<proteinExistence type="predicted"/>
<evidence type="ECO:0000313" key="1">
    <source>
        <dbReference type="EMBL" id="EPX63712.1"/>
    </source>
</evidence>
<organism evidence="1 2">
    <name type="scientific">Cystobacter fuscus (strain ATCC 25194 / DSM 2262 / NBRC 100088 / M29)</name>
    <dbReference type="NCBI Taxonomy" id="1242864"/>
    <lineage>
        <taxon>Bacteria</taxon>
        <taxon>Pseudomonadati</taxon>
        <taxon>Myxococcota</taxon>
        <taxon>Myxococcia</taxon>
        <taxon>Myxococcales</taxon>
        <taxon>Cystobacterineae</taxon>
        <taxon>Archangiaceae</taxon>
        <taxon>Cystobacter</taxon>
    </lineage>
</organism>